<proteinExistence type="predicted"/>
<accession>A0A2X0M1C9</accession>
<feature type="compositionally biased region" description="Polar residues" evidence="1">
    <location>
        <begin position="25"/>
        <end position="40"/>
    </location>
</feature>
<organism evidence="2 3">
    <name type="scientific">Microbotryum silenes-dioicae</name>
    <dbReference type="NCBI Taxonomy" id="796604"/>
    <lineage>
        <taxon>Eukaryota</taxon>
        <taxon>Fungi</taxon>
        <taxon>Dikarya</taxon>
        <taxon>Basidiomycota</taxon>
        <taxon>Pucciniomycotina</taxon>
        <taxon>Microbotryomycetes</taxon>
        <taxon>Microbotryales</taxon>
        <taxon>Microbotryaceae</taxon>
        <taxon>Microbotryum</taxon>
    </lineage>
</organism>
<feature type="region of interest" description="Disordered" evidence="1">
    <location>
        <begin position="1"/>
        <end position="43"/>
    </location>
</feature>
<dbReference type="AlphaFoldDB" id="A0A2X0M1C9"/>
<dbReference type="Proteomes" id="UP000249464">
    <property type="component" value="Unassembled WGS sequence"/>
</dbReference>
<feature type="compositionally biased region" description="Low complexity" evidence="1">
    <location>
        <begin position="7"/>
        <end position="24"/>
    </location>
</feature>
<evidence type="ECO:0000313" key="3">
    <source>
        <dbReference type="Proteomes" id="UP000249464"/>
    </source>
</evidence>
<keyword evidence="3" id="KW-1185">Reference proteome</keyword>
<reference evidence="2 3" key="1">
    <citation type="submission" date="2016-11" db="EMBL/GenBank/DDBJ databases">
        <authorList>
            <person name="Jaros S."/>
            <person name="Januszkiewicz K."/>
            <person name="Wedrychowicz H."/>
        </authorList>
    </citation>
    <scope>NUCLEOTIDE SEQUENCE [LARGE SCALE GENOMIC DNA]</scope>
</reference>
<name>A0A2X0M1C9_9BASI</name>
<evidence type="ECO:0000313" key="2">
    <source>
        <dbReference type="EMBL" id="SGY40103.1"/>
    </source>
</evidence>
<sequence length="54" mass="5707">MGDHGPARAPAAEPAARLSSLSRSDQQNQLPAHNDNNSTDLGIATRISVRRTAL</sequence>
<dbReference type="EMBL" id="FQNC01000042">
    <property type="protein sequence ID" value="SGY40103.1"/>
    <property type="molecule type" value="Genomic_DNA"/>
</dbReference>
<protein>
    <submittedName>
        <fullName evidence="2">BQ5605_C003g02325 protein</fullName>
    </submittedName>
</protein>
<gene>
    <name evidence="2" type="primary">BQ5605_C003g02325</name>
    <name evidence="2" type="ORF">BQ5605_C003G02325</name>
</gene>
<evidence type="ECO:0000256" key="1">
    <source>
        <dbReference type="SAM" id="MobiDB-lite"/>
    </source>
</evidence>